<feature type="compositionally biased region" description="Low complexity" evidence="6">
    <location>
        <begin position="250"/>
        <end position="259"/>
    </location>
</feature>
<dbReference type="SUPFAM" id="SSF54001">
    <property type="entry name" value="Cysteine proteinases"/>
    <property type="match status" value="1"/>
</dbReference>
<evidence type="ECO:0000256" key="2">
    <source>
        <dbReference type="ARBA" id="ARBA00009525"/>
    </source>
</evidence>
<keyword evidence="4" id="KW-0234">DNA repair</keyword>
<dbReference type="Pfam" id="PF10403">
    <property type="entry name" value="BHD_1"/>
    <property type="match status" value="1"/>
</dbReference>
<evidence type="ECO:0000313" key="10">
    <source>
        <dbReference type="EMBL" id="EEF30459.1"/>
    </source>
</evidence>
<dbReference type="Gene3D" id="3.90.260.10">
    <property type="entry name" value="Transglutaminase-like"/>
    <property type="match status" value="1"/>
</dbReference>
<dbReference type="InterPro" id="IPR018326">
    <property type="entry name" value="Rad4_beta-hairpin_dom1"/>
</dbReference>
<dbReference type="Gene3D" id="3.30.70.2460">
    <property type="entry name" value="Rad4, beta-hairpin domain BHD3"/>
    <property type="match status" value="1"/>
</dbReference>
<dbReference type="eggNOG" id="KOG2179">
    <property type="taxonomic scope" value="Eukaryota"/>
</dbReference>
<name>B9T0Z6_RICCO</name>
<proteinExistence type="inferred from homology"/>
<organism evidence="10 11">
    <name type="scientific">Ricinus communis</name>
    <name type="common">Castor bean</name>
    <dbReference type="NCBI Taxonomy" id="3988"/>
    <lineage>
        <taxon>Eukaryota</taxon>
        <taxon>Viridiplantae</taxon>
        <taxon>Streptophyta</taxon>
        <taxon>Embryophyta</taxon>
        <taxon>Tracheophyta</taxon>
        <taxon>Spermatophyta</taxon>
        <taxon>Magnoliopsida</taxon>
        <taxon>eudicotyledons</taxon>
        <taxon>Gunneridae</taxon>
        <taxon>Pentapetalae</taxon>
        <taxon>rosids</taxon>
        <taxon>fabids</taxon>
        <taxon>Malpighiales</taxon>
        <taxon>Euphorbiaceae</taxon>
        <taxon>Acalyphoideae</taxon>
        <taxon>Acalypheae</taxon>
        <taxon>Ricinus</taxon>
    </lineage>
</organism>
<dbReference type="AlphaFoldDB" id="B9T0Z6"/>
<dbReference type="FunCoup" id="B9T0Z6">
    <property type="interactions" value="2297"/>
</dbReference>
<reference evidence="11" key="1">
    <citation type="journal article" date="2010" name="Nat. Biotechnol.">
        <title>Draft genome sequence of the oilseed species Ricinus communis.</title>
        <authorList>
            <person name="Chan A.P."/>
            <person name="Crabtree J."/>
            <person name="Zhao Q."/>
            <person name="Lorenzi H."/>
            <person name="Orvis J."/>
            <person name="Puiu D."/>
            <person name="Melake-Berhan A."/>
            <person name="Jones K.M."/>
            <person name="Redman J."/>
            <person name="Chen G."/>
            <person name="Cahoon E.B."/>
            <person name="Gedil M."/>
            <person name="Stanke M."/>
            <person name="Haas B.J."/>
            <person name="Wortman J.R."/>
            <person name="Fraser-Liggett C.M."/>
            <person name="Ravel J."/>
            <person name="Rabinowicz P.D."/>
        </authorList>
    </citation>
    <scope>NUCLEOTIDE SEQUENCE [LARGE SCALE GENOMIC DNA]</scope>
    <source>
        <strain evidence="11">cv. Hale</strain>
    </source>
</reference>
<dbReference type="EMBL" id="EQ974320">
    <property type="protein sequence ID" value="EEF30459.1"/>
    <property type="molecule type" value="Genomic_DNA"/>
</dbReference>
<protein>
    <submittedName>
        <fullName evidence="10">DNA repair protein xp-C / rad4, putative</fullName>
    </submittedName>
</protein>
<dbReference type="GO" id="GO:0005737">
    <property type="term" value="C:cytoplasm"/>
    <property type="evidence" value="ECO:0000318"/>
    <property type="project" value="GO_Central"/>
</dbReference>
<gene>
    <name evidence="10" type="ORF">RCOM_0371480</name>
</gene>
<evidence type="ECO:0000259" key="7">
    <source>
        <dbReference type="SMART" id="SM01030"/>
    </source>
</evidence>
<dbReference type="SMART" id="SM01030">
    <property type="entry name" value="BHD_1"/>
    <property type="match status" value="1"/>
</dbReference>
<dbReference type="Pfam" id="PF10404">
    <property type="entry name" value="BHD_2"/>
    <property type="match status" value="1"/>
</dbReference>
<dbReference type="GO" id="GO:0003697">
    <property type="term" value="F:single-stranded DNA binding"/>
    <property type="evidence" value="ECO:0000318"/>
    <property type="project" value="GO_Central"/>
</dbReference>
<dbReference type="GO" id="GO:0000111">
    <property type="term" value="C:nucleotide-excision repair factor 2 complex"/>
    <property type="evidence" value="ECO:0000318"/>
    <property type="project" value="GO_Central"/>
</dbReference>
<dbReference type="GO" id="GO:0006298">
    <property type="term" value="P:mismatch repair"/>
    <property type="evidence" value="ECO:0000318"/>
    <property type="project" value="GO_Central"/>
</dbReference>
<dbReference type="InParanoid" id="B9T0Z6"/>
<feature type="region of interest" description="Disordered" evidence="6">
    <location>
        <begin position="427"/>
        <end position="449"/>
    </location>
</feature>
<dbReference type="FunFam" id="3.30.70.2460:FF:000001">
    <property type="entry name" value="DNA repair protein Rad4 family"/>
    <property type="match status" value="1"/>
</dbReference>
<comment type="subcellular location">
    <subcellularLocation>
        <location evidence="1">Nucleus</location>
    </subcellularLocation>
</comment>
<evidence type="ECO:0000256" key="1">
    <source>
        <dbReference type="ARBA" id="ARBA00004123"/>
    </source>
</evidence>
<evidence type="ECO:0000256" key="6">
    <source>
        <dbReference type="SAM" id="MobiDB-lite"/>
    </source>
</evidence>
<feature type="domain" description="Rad4 beta-hairpin" evidence="7">
    <location>
        <begin position="466"/>
        <end position="517"/>
    </location>
</feature>
<dbReference type="InterPro" id="IPR018327">
    <property type="entry name" value="BHD_2"/>
</dbReference>
<dbReference type="PANTHER" id="PTHR12135:SF0">
    <property type="entry name" value="DNA REPAIR PROTEIN COMPLEMENTING XP-C CELLS"/>
    <property type="match status" value="1"/>
</dbReference>
<feature type="domain" description="Rad4 beta-hairpin" evidence="8">
    <location>
        <begin position="519"/>
        <end position="582"/>
    </location>
</feature>
<dbReference type="InterPro" id="IPR004583">
    <property type="entry name" value="DNA_repair_Rad4"/>
</dbReference>
<dbReference type="Pfam" id="PF10405">
    <property type="entry name" value="BHD_3"/>
    <property type="match status" value="1"/>
</dbReference>
<feature type="domain" description="Rad4 beta-hairpin" evidence="9">
    <location>
        <begin position="589"/>
        <end position="663"/>
    </location>
</feature>
<dbReference type="STRING" id="3988.B9T0Z6"/>
<dbReference type="SMART" id="SM01032">
    <property type="entry name" value="BHD_3"/>
    <property type="match status" value="1"/>
</dbReference>
<dbReference type="GO" id="GO:0003684">
    <property type="term" value="F:damaged DNA binding"/>
    <property type="evidence" value="ECO:0000318"/>
    <property type="project" value="GO_Central"/>
</dbReference>
<dbReference type="InterPro" id="IPR042488">
    <property type="entry name" value="Rad4_BHD3_sf"/>
</dbReference>
<dbReference type="PANTHER" id="PTHR12135">
    <property type="entry name" value="DNA REPAIR PROTEIN XP-C / RAD4"/>
    <property type="match status" value="1"/>
</dbReference>
<dbReference type="InterPro" id="IPR018328">
    <property type="entry name" value="Rad4_beta-hairpin_dom3"/>
</dbReference>
<dbReference type="SMART" id="SM01031">
    <property type="entry name" value="BHD_2"/>
    <property type="match status" value="1"/>
</dbReference>
<dbReference type="GO" id="GO:0006289">
    <property type="term" value="P:nucleotide-excision repair"/>
    <property type="evidence" value="ECO:0000318"/>
    <property type="project" value="GO_Central"/>
</dbReference>
<evidence type="ECO:0000259" key="8">
    <source>
        <dbReference type="SMART" id="SM01031"/>
    </source>
</evidence>
<evidence type="ECO:0000256" key="4">
    <source>
        <dbReference type="ARBA" id="ARBA00023204"/>
    </source>
</evidence>
<dbReference type="Pfam" id="PF03835">
    <property type="entry name" value="Rad4"/>
    <property type="match status" value="1"/>
</dbReference>
<accession>B9T0Z6</accession>
<feature type="region of interest" description="Disordered" evidence="6">
    <location>
        <begin position="245"/>
        <end position="265"/>
    </location>
</feature>
<comment type="similarity">
    <text evidence="2">Belongs to the XPC family.</text>
</comment>
<dbReference type="InterPro" id="IPR036985">
    <property type="entry name" value="Transglutaminase-like_sf"/>
</dbReference>
<evidence type="ECO:0000256" key="3">
    <source>
        <dbReference type="ARBA" id="ARBA00022763"/>
    </source>
</evidence>
<keyword evidence="3" id="KW-0227">DNA damage</keyword>
<dbReference type="InterPro" id="IPR018325">
    <property type="entry name" value="Rad4/PNGase_transGLS-fold"/>
</dbReference>
<keyword evidence="5" id="KW-0539">Nucleus</keyword>
<sequence length="683" mass="76043">MLDFAKNSLGGGLTIEFSESPDSVKKKPIRRATAQEKELAELVHKVHLLCLLARGRIIDSACDDPLIQASLLSLLPAHLLKISGVSKLSANALSPLVSWFHNNFHVRSSFGEKRPFQSALAFALETHEGTPEEERLIYVSARENVRSQQVLMRFVSILDVASIKPDADKCESATQDMSRDYRGVFNTSTLMVDRPKEVSMSPKLFSCNEKSNVCETSAKASCISNYPRSKKTHCESPLAAAELENQTTASESCSSSKSQGSKRKGDLEFEMQLQMALSATAIEAPQISMGSDVISLINDTSNISSSLKRIKMVGSEESPIHGISTALGSRKIGSPLYWAEVYCSGENLTGKWVHIDAVNAIVDGEQKVEASAAACKTSLRYVVAFAGHGAKDVTRRYCMKWYKIASQRINSIWWDAVLAPLRELESGATGGPEVPERKTDIESSGRNSFVSTRTSLEDMELETRALTEPLPTNQQAYKNHQLYAIERWLTKYQILHPRGPVLGFCSGHPVYPRACVQTLKTEHRWLREGLQIKANECPTKVLKQSANLKKVKSSEDDDYSEVDPKGNIELYGKWQLEPLQLPHAVNGIVPKNERGQVDVWSEKCLPPGTVHLRLPRVFHVAKRLEIDYAPAMVGFEFKNGRSVPIFEGIVVCAEFKDAILEAYAEEKEIREAERRKEMKHSYI</sequence>
<evidence type="ECO:0000259" key="9">
    <source>
        <dbReference type="SMART" id="SM01032"/>
    </source>
</evidence>
<dbReference type="Proteomes" id="UP000008311">
    <property type="component" value="Unassembled WGS sequence"/>
</dbReference>
<evidence type="ECO:0000313" key="11">
    <source>
        <dbReference type="Proteomes" id="UP000008311"/>
    </source>
</evidence>
<feature type="compositionally biased region" description="Basic and acidic residues" evidence="6">
    <location>
        <begin position="434"/>
        <end position="443"/>
    </location>
</feature>
<evidence type="ECO:0000256" key="5">
    <source>
        <dbReference type="ARBA" id="ARBA00023242"/>
    </source>
</evidence>
<keyword evidence="11" id="KW-1185">Reference proteome</keyword>
<dbReference type="GO" id="GO:0071942">
    <property type="term" value="C:XPC complex"/>
    <property type="evidence" value="ECO:0000318"/>
    <property type="project" value="GO_Central"/>
</dbReference>
<dbReference type="InterPro" id="IPR038765">
    <property type="entry name" value="Papain-like_cys_pep_sf"/>
</dbReference>
<dbReference type="Gene3D" id="2.20.20.110">
    <property type="entry name" value="Rad4, beta-hairpin domain BHD1"/>
    <property type="match status" value="1"/>
</dbReference>